<dbReference type="OrthoDB" id="9813426at2"/>
<evidence type="ECO:0000256" key="1">
    <source>
        <dbReference type="ARBA" id="ARBA00004651"/>
    </source>
</evidence>
<reference evidence="9 10" key="1">
    <citation type="submission" date="2018-10" db="EMBL/GenBank/DDBJ databases">
        <title>Sequencing the genomes of 1000 actinobacteria strains.</title>
        <authorList>
            <person name="Klenk H.-P."/>
        </authorList>
    </citation>
    <scope>NUCLEOTIDE SEQUENCE [LARGE SCALE GENOMIC DNA]</scope>
    <source>
        <strain evidence="9 10">DSM 17894</strain>
    </source>
</reference>
<dbReference type="PANTHER" id="PTHR30353:SF0">
    <property type="entry name" value="TRANSMEMBRANE PROTEIN"/>
    <property type="match status" value="1"/>
</dbReference>
<evidence type="ECO:0000256" key="4">
    <source>
        <dbReference type="ARBA" id="ARBA00022692"/>
    </source>
</evidence>
<evidence type="ECO:0000256" key="2">
    <source>
        <dbReference type="ARBA" id="ARBA00010792"/>
    </source>
</evidence>
<dbReference type="RefSeq" id="WP_121369545.1">
    <property type="nucleotide sequence ID" value="NZ_RBKS01000001.1"/>
</dbReference>
<evidence type="ECO:0000256" key="3">
    <source>
        <dbReference type="ARBA" id="ARBA00022475"/>
    </source>
</evidence>
<name>A0A495IGX9_9MICO</name>
<evidence type="ECO:0000313" key="10">
    <source>
        <dbReference type="Proteomes" id="UP000280008"/>
    </source>
</evidence>
<feature type="transmembrane region" description="Helical" evidence="7">
    <location>
        <begin position="37"/>
        <end position="60"/>
    </location>
</feature>
<dbReference type="GO" id="GO:0005886">
    <property type="term" value="C:plasma membrane"/>
    <property type="evidence" value="ECO:0007669"/>
    <property type="project" value="UniProtKB-SubCell"/>
</dbReference>
<dbReference type="AlphaFoldDB" id="A0A495IGX9"/>
<protein>
    <submittedName>
        <fullName evidence="9">Membrane-associated protein</fullName>
    </submittedName>
</protein>
<feature type="transmembrane region" description="Helical" evidence="7">
    <location>
        <begin position="202"/>
        <end position="223"/>
    </location>
</feature>
<feature type="transmembrane region" description="Helical" evidence="7">
    <location>
        <begin position="169"/>
        <end position="190"/>
    </location>
</feature>
<comment type="caution">
    <text evidence="9">The sequence shown here is derived from an EMBL/GenBank/DDBJ whole genome shotgun (WGS) entry which is preliminary data.</text>
</comment>
<evidence type="ECO:0000259" key="8">
    <source>
        <dbReference type="Pfam" id="PF09335"/>
    </source>
</evidence>
<dbReference type="InterPro" id="IPR032816">
    <property type="entry name" value="VTT_dom"/>
</dbReference>
<gene>
    <name evidence="9" type="ORF">C8E83_1826</name>
</gene>
<dbReference type="InterPro" id="IPR032818">
    <property type="entry name" value="DedA-like"/>
</dbReference>
<keyword evidence="5 7" id="KW-1133">Transmembrane helix</keyword>
<comment type="subcellular location">
    <subcellularLocation>
        <location evidence="1 7">Cell membrane</location>
        <topology evidence="1 7">Multi-pass membrane protein</topology>
    </subcellularLocation>
</comment>
<evidence type="ECO:0000256" key="7">
    <source>
        <dbReference type="RuleBase" id="RU367016"/>
    </source>
</evidence>
<feature type="domain" description="VTT" evidence="8">
    <location>
        <begin position="58"/>
        <end position="186"/>
    </location>
</feature>
<dbReference type="EMBL" id="RBKS01000001">
    <property type="protein sequence ID" value="RKR74698.1"/>
    <property type="molecule type" value="Genomic_DNA"/>
</dbReference>
<comment type="similarity">
    <text evidence="2 7">Belongs to the DedA family.</text>
</comment>
<evidence type="ECO:0000256" key="6">
    <source>
        <dbReference type="ARBA" id="ARBA00023136"/>
    </source>
</evidence>
<dbReference type="Proteomes" id="UP000280008">
    <property type="component" value="Unassembled WGS sequence"/>
</dbReference>
<keyword evidence="6 7" id="KW-0472">Membrane</keyword>
<accession>A0A495IGX9</accession>
<dbReference type="PANTHER" id="PTHR30353">
    <property type="entry name" value="INNER MEMBRANE PROTEIN DEDA-RELATED"/>
    <property type="match status" value="1"/>
</dbReference>
<keyword evidence="3 7" id="KW-1003">Cell membrane</keyword>
<dbReference type="Pfam" id="PF09335">
    <property type="entry name" value="VTT_dom"/>
    <property type="match status" value="1"/>
</dbReference>
<evidence type="ECO:0000313" key="9">
    <source>
        <dbReference type="EMBL" id="RKR74698.1"/>
    </source>
</evidence>
<proteinExistence type="inferred from homology"/>
<keyword evidence="10" id="KW-1185">Reference proteome</keyword>
<sequence length="247" mass="26405">MLPQLLNTALLHASTALPASTLSFLSPEHLIHAFGPWAVLGVCAIIFAETGLLIGIVFPGDTLLVILGVFSATNKDNLGVPIWVIALAIALAAFLGGELGYLIGHKVGPRIFERRESGLFSSENVKRTSAFFDRFGPFAVILARFVPVVRTITPILAGVSHMRYRRYSLYNAIGAVAWGFGITMLGFGFGHIPPVAHFVEKYIDFVLLAAVVVSGGSVALHVWRGNRKAKKAAASEPQTADVPSVDA</sequence>
<keyword evidence="4 7" id="KW-0812">Transmembrane</keyword>
<organism evidence="9 10">
    <name type="scientific">Frondihabitans australicus</name>
    <dbReference type="NCBI Taxonomy" id="386892"/>
    <lineage>
        <taxon>Bacteria</taxon>
        <taxon>Bacillati</taxon>
        <taxon>Actinomycetota</taxon>
        <taxon>Actinomycetes</taxon>
        <taxon>Micrococcales</taxon>
        <taxon>Microbacteriaceae</taxon>
        <taxon>Frondihabitans</taxon>
    </lineage>
</organism>
<feature type="transmembrane region" description="Helical" evidence="7">
    <location>
        <begin position="80"/>
        <end position="104"/>
    </location>
</feature>
<evidence type="ECO:0000256" key="5">
    <source>
        <dbReference type="ARBA" id="ARBA00022989"/>
    </source>
</evidence>